<dbReference type="OrthoDB" id="545169at2759"/>
<protein>
    <submittedName>
        <fullName evidence="1">Uncharacterized protein</fullName>
    </submittedName>
</protein>
<dbReference type="PANTHER" id="PTHR36124:SF4">
    <property type="entry name" value="ER-BOUND OXYGENASE MPAB_MPAB'_RUBBER OXYGENASE CATALYTIC DOMAIN-CONTAINING PROTEIN"/>
    <property type="match status" value="1"/>
</dbReference>
<evidence type="ECO:0000313" key="2">
    <source>
        <dbReference type="Proteomes" id="UP000758603"/>
    </source>
</evidence>
<sequence>MAVVRSLRNRRAQSIESGFSQRPLSSMTTQEAFNIMQQLQELEFPSAMNKARRIALLKAGGISTMSKLFAVTGQNNTRNAGKRAVDTEILLREVQSQPRDSERYQQSVARMNYFHQRYRQAGKILDEDLLHTLGDNVVEIFRILDGSEWRRLGEVEKCAIGIFHKHLGEDMLIPFTPLPSSEQGWKDGLHFATELRGWTIEYEKRVAEPSATNDQYVRVYVDGATARLPRAITMLLRKTLGFELDDTMRKSLNLESPGFILSSILFTYQAIRKVLIRNFCLPRPSLFAVKAVENDNTETGFYNFPQVIPQPWYVKPTFWSMWGPAAILFRALGGRAPGSMGDRYHPQGYNLWTIGPKPQEGKGRAEMAAAIDFMKTRGSTGCPFSHKTKGT</sequence>
<dbReference type="PANTHER" id="PTHR36124">
    <property type="match status" value="1"/>
</dbReference>
<accession>A0A9P8UGA8</accession>
<gene>
    <name evidence="1" type="ORF">BKA67DRAFT_593451</name>
</gene>
<keyword evidence="2" id="KW-1185">Reference proteome</keyword>
<dbReference type="InterPro" id="IPR046366">
    <property type="entry name" value="MPAB"/>
</dbReference>
<dbReference type="Proteomes" id="UP000758603">
    <property type="component" value="Unassembled WGS sequence"/>
</dbReference>
<proteinExistence type="predicted"/>
<dbReference type="RefSeq" id="XP_045955852.1">
    <property type="nucleotide sequence ID" value="XM_046104947.1"/>
</dbReference>
<reference evidence="1" key="1">
    <citation type="journal article" date="2021" name="Nat. Commun.">
        <title>Genetic determinants of endophytism in the Arabidopsis root mycobiome.</title>
        <authorList>
            <person name="Mesny F."/>
            <person name="Miyauchi S."/>
            <person name="Thiergart T."/>
            <person name="Pickel B."/>
            <person name="Atanasova L."/>
            <person name="Karlsson M."/>
            <person name="Huettel B."/>
            <person name="Barry K.W."/>
            <person name="Haridas S."/>
            <person name="Chen C."/>
            <person name="Bauer D."/>
            <person name="Andreopoulos W."/>
            <person name="Pangilinan J."/>
            <person name="LaButti K."/>
            <person name="Riley R."/>
            <person name="Lipzen A."/>
            <person name="Clum A."/>
            <person name="Drula E."/>
            <person name="Henrissat B."/>
            <person name="Kohler A."/>
            <person name="Grigoriev I.V."/>
            <person name="Martin F.M."/>
            <person name="Hacquard S."/>
        </authorList>
    </citation>
    <scope>NUCLEOTIDE SEQUENCE</scope>
    <source>
        <strain evidence="1">MPI-SDFR-AT-0073</strain>
    </source>
</reference>
<dbReference type="GO" id="GO:0016491">
    <property type="term" value="F:oxidoreductase activity"/>
    <property type="evidence" value="ECO:0007669"/>
    <property type="project" value="InterPro"/>
</dbReference>
<dbReference type="EMBL" id="JAGPXC010000006">
    <property type="protein sequence ID" value="KAH6651574.1"/>
    <property type="molecule type" value="Genomic_DNA"/>
</dbReference>
<evidence type="ECO:0000313" key="1">
    <source>
        <dbReference type="EMBL" id="KAH6651574.1"/>
    </source>
</evidence>
<comment type="caution">
    <text evidence="1">The sequence shown here is derived from an EMBL/GenBank/DDBJ whole genome shotgun (WGS) entry which is preliminary data.</text>
</comment>
<dbReference type="GeneID" id="70133838"/>
<name>A0A9P8UGA8_9PEZI</name>
<dbReference type="AlphaFoldDB" id="A0A9P8UGA8"/>
<organism evidence="1 2">
    <name type="scientific">Truncatella angustata</name>
    <dbReference type="NCBI Taxonomy" id="152316"/>
    <lineage>
        <taxon>Eukaryota</taxon>
        <taxon>Fungi</taxon>
        <taxon>Dikarya</taxon>
        <taxon>Ascomycota</taxon>
        <taxon>Pezizomycotina</taxon>
        <taxon>Sordariomycetes</taxon>
        <taxon>Xylariomycetidae</taxon>
        <taxon>Amphisphaeriales</taxon>
        <taxon>Sporocadaceae</taxon>
        <taxon>Truncatella</taxon>
    </lineage>
</organism>